<accession>D5RTF1</accession>
<evidence type="ECO:0000313" key="3">
    <source>
        <dbReference type="Proteomes" id="UP000005324"/>
    </source>
</evidence>
<dbReference type="InterPro" id="IPR014462">
    <property type="entry name" value="Phage_Mu_Gp45"/>
</dbReference>
<feature type="domain" description="Bacteriophage Mu Gp45 N-terminal" evidence="1">
    <location>
        <begin position="20"/>
        <end position="86"/>
    </location>
</feature>
<dbReference type="Pfam" id="PF18946">
    <property type="entry name" value="Apex"/>
    <property type="match status" value="1"/>
</dbReference>
<organism evidence="2 3">
    <name type="scientific">Pseudoroseomonas cervicalis ATCC 49957</name>
    <dbReference type="NCBI Taxonomy" id="525371"/>
    <lineage>
        <taxon>Bacteria</taxon>
        <taxon>Pseudomonadati</taxon>
        <taxon>Pseudomonadota</taxon>
        <taxon>Alphaproteobacteria</taxon>
        <taxon>Acetobacterales</taxon>
        <taxon>Roseomonadaceae</taxon>
        <taxon>Roseomonas</taxon>
    </lineage>
</organism>
<dbReference type="AlphaFoldDB" id="D5RTF1"/>
<proteinExistence type="predicted"/>
<dbReference type="PIRSF" id="PIRSF012337">
    <property type="entry name" value="gp45"/>
    <property type="match status" value="1"/>
</dbReference>
<name>D5RTF1_9PROT</name>
<dbReference type="EMBL" id="ADVL01000791">
    <property type="protein sequence ID" value="EFH09382.1"/>
    <property type="molecule type" value="Genomic_DNA"/>
</dbReference>
<dbReference type="InterPro" id="IPR053861">
    <property type="entry name" value="Phage_Mu_Gp45_N"/>
</dbReference>
<dbReference type="InterPro" id="IPR044033">
    <property type="entry name" value="GpV-like_apex"/>
</dbReference>
<keyword evidence="3" id="KW-1185">Reference proteome</keyword>
<dbReference type="OrthoDB" id="7364815at2"/>
<evidence type="ECO:0000313" key="2">
    <source>
        <dbReference type="EMBL" id="EFH09382.1"/>
    </source>
</evidence>
<comment type="caution">
    <text evidence="2">The sequence shown here is derived from an EMBL/GenBank/DDBJ whole genome shotgun (WGS) entry which is preliminary data.</text>
</comment>
<reference evidence="2 3" key="1">
    <citation type="submission" date="2010-04" db="EMBL/GenBank/DDBJ databases">
        <authorList>
            <person name="Qin X."/>
            <person name="Bachman B."/>
            <person name="Battles P."/>
            <person name="Bell A."/>
            <person name="Bess C."/>
            <person name="Bickham C."/>
            <person name="Chaboub L."/>
            <person name="Chen D."/>
            <person name="Coyle M."/>
            <person name="Deiros D.R."/>
            <person name="Dinh H."/>
            <person name="Forbes L."/>
            <person name="Fowler G."/>
            <person name="Francisco L."/>
            <person name="Fu Q."/>
            <person name="Gubbala S."/>
            <person name="Hale W."/>
            <person name="Han Y."/>
            <person name="Hemphill L."/>
            <person name="Highlander S.K."/>
            <person name="Hirani K."/>
            <person name="Hogues M."/>
            <person name="Jackson L."/>
            <person name="Jakkamsetti A."/>
            <person name="Javaid M."/>
            <person name="Jiang H."/>
            <person name="Korchina V."/>
            <person name="Kovar C."/>
            <person name="Lara F."/>
            <person name="Lee S."/>
            <person name="Mata R."/>
            <person name="Mathew T."/>
            <person name="Moen C."/>
            <person name="Morales K."/>
            <person name="Munidasa M."/>
            <person name="Nazareth L."/>
            <person name="Ngo R."/>
            <person name="Nguyen L."/>
            <person name="Okwuonu G."/>
            <person name="Ongeri F."/>
            <person name="Patil S."/>
            <person name="Petrosino J."/>
            <person name="Pham C."/>
            <person name="Pham P."/>
            <person name="Pu L.-L."/>
            <person name="Puazo M."/>
            <person name="Raj R."/>
            <person name="Reid J."/>
            <person name="Rouhana J."/>
            <person name="Saada N."/>
            <person name="Shang Y."/>
            <person name="Simmons D."/>
            <person name="Thornton R."/>
            <person name="Warren J."/>
            <person name="Weissenberger G."/>
            <person name="Zhang J."/>
            <person name="Zhang L."/>
            <person name="Zhou C."/>
            <person name="Zhu D."/>
            <person name="Muzny D."/>
            <person name="Worley K."/>
            <person name="Gibbs R."/>
        </authorList>
    </citation>
    <scope>NUCLEOTIDE SEQUENCE [LARGE SCALE GENOMIC DNA]</scope>
    <source>
        <strain evidence="2 3">ATCC 49957</strain>
    </source>
</reference>
<dbReference type="Proteomes" id="UP000005324">
    <property type="component" value="Unassembled WGS sequence"/>
</dbReference>
<dbReference type="RefSeq" id="WP_007003393.1">
    <property type="nucleotide sequence ID" value="NZ_GG770777.1"/>
</dbReference>
<dbReference type="HOGENOM" id="CLU_1667094_0_0_5"/>
<gene>
    <name evidence="2" type="ORF">HMPREF0731_4363</name>
</gene>
<protein>
    <submittedName>
        <fullName evidence="2">Phage baseplate assembly protein V</fullName>
    </submittedName>
</protein>
<sequence length="161" mass="16754">MSDSATQRLFGRVLSMIGYARVAASRNGAGIRLLQLRFDDTEGRDGTPMMAQFGIASRPPVGADALVLFVAGNRTGGVVVATNDRRYQVDLAEGEVALHTNDGTLIHLRKGGEILLRAAARVVVEAPLLEVTGDVIAGGVSLREHVHSGVDPGSGTSGPPA</sequence>
<evidence type="ECO:0000259" key="1">
    <source>
        <dbReference type="Pfam" id="PF06890"/>
    </source>
</evidence>
<dbReference type="Pfam" id="PF06890">
    <property type="entry name" value="Phage_Mu_Gp45"/>
    <property type="match status" value="1"/>
</dbReference>